<dbReference type="InterPro" id="IPR019874">
    <property type="entry name" value="RF_methyltr_PrmC"/>
</dbReference>
<dbReference type="PANTHER" id="PTHR18895">
    <property type="entry name" value="HEMK METHYLTRANSFERASE"/>
    <property type="match status" value="1"/>
</dbReference>
<dbReference type="NCBIfam" id="TIGR00536">
    <property type="entry name" value="hemK_fam"/>
    <property type="match status" value="1"/>
</dbReference>
<keyword evidence="2 5" id="KW-0808">Transferase</keyword>
<comment type="function">
    <text evidence="5">Methylates the class 1 translation termination release factors RF1/PrfA and RF2/PrfB on the glutamine residue of the universally conserved GGQ motif.</text>
</comment>
<dbReference type="InterPro" id="IPR029063">
    <property type="entry name" value="SAM-dependent_MTases_sf"/>
</dbReference>
<evidence type="ECO:0000313" key="8">
    <source>
        <dbReference type="EMBL" id="QDL36659.1"/>
    </source>
</evidence>
<dbReference type="EMBL" id="CP035503">
    <property type="protein sequence ID" value="QDL36659.1"/>
    <property type="molecule type" value="Genomic_DNA"/>
</dbReference>
<dbReference type="Pfam" id="PF05175">
    <property type="entry name" value="MTS"/>
    <property type="match status" value="1"/>
</dbReference>
<feature type="binding site" evidence="5">
    <location>
        <begin position="155"/>
        <end position="159"/>
    </location>
    <ligand>
        <name>S-adenosyl-L-methionine</name>
        <dbReference type="ChEBI" id="CHEBI:59789"/>
    </ligand>
</feature>
<feature type="binding site" evidence="5">
    <location>
        <position position="219"/>
    </location>
    <ligand>
        <name>S-adenosyl-L-methionine</name>
        <dbReference type="ChEBI" id="CHEBI:59789"/>
    </ligand>
</feature>
<keyword evidence="9" id="KW-1185">Reference proteome</keyword>
<dbReference type="Pfam" id="PF17827">
    <property type="entry name" value="PrmC_N"/>
    <property type="match status" value="1"/>
</dbReference>
<dbReference type="InterPro" id="IPR004556">
    <property type="entry name" value="HemK-like"/>
</dbReference>
<feature type="domain" description="Release factor glutamine methyltransferase N-terminal" evidence="7">
    <location>
        <begin position="5"/>
        <end position="73"/>
    </location>
</feature>
<reference evidence="8 9" key="1">
    <citation type="submission" date="2019-01" db="EMBL/GenBank/DDBJ databases">
        <title>Genomic insights into a novel species Rhodoferax sp.</title>
        <authorList>
            <person name="Jin L."/>
        </authorList>
    </citation>
    <scope>NUCLEOTIDE SEQUENCE [LARGE SCALE GENOMIC DNA]</scope>
    <source>
        <strain evidence="8 9">CHu59-6-5</strain>
    </source>
</reference>
<organism evidence="8 9">
    <name type="scientific">Rhodoferax sediminis</name>
    <dbReference type="NCBI Taxonomy" id="2509614"/>
    <lineage>
        <taxon>Bacteria</taxon>
        <taxon>Pseudomonadati</taxon>
        <taxon>Pseudomonadota</taxon>
        <taxon>Betaproteobacteria</taxon>
        <taxon>Burkholderiales</taxon>
        <taxon>Comamonadaceae</taxon>
        <taxon>Rhodoferax</taxon>
    </lineage>
</organism>
<feature type="binding site" evidence="5">
    <location>
        <position position="178"/>
    </location>
    <ligand>
        <name>S-adenosyl-L-methionine</name>
        <dbReference type="ChEBI" id="CHEBI:59789"/>
    </ligand>
</feature>
<accession>A0A515D8B9</accession>
<dbReference type="AlphaFoldDB" id="A0A515D8B9"/>
<dbReference type="InterPro" id="IPR050320">
    <property type="entry name" value="N5-glutamine_MTase"/>
</dbReference>
<dbReference type="CDD" id="cd02440">
    <property type="entry name" value="AdoMet_MTases"/>
    <property type="match status" value="1"/>
</dbReference>
<dbReference type="RefSeq" id="WP_142817825.1">
    <property type="nucleotide sequence ID" value="NZ_CP035503.1"/>
</dbReference>
<gene>
    <name evidence="5" type="primary">prmC</name>
    <name evidence="8" type="ORF">EUB48_04630</name>
</gene>
<comment type="catalytic activity">
    <reaction evidence="4 5">
        <text>L-glutaminyl-[peptide chain release factor] + S-adenosyl-L-methionine = N(5)-methyl-L-glutaminyl-[peptide chain release factor] + S-adenosyl-L-homocysteine + H(+)</text>
        <dbReference type="Rhea" id="RHEA:42896"/>
        <dbReference type="Rhea" id="RHEA-COMP:10271"/>
        <dbReference type="Rhea" id="RHEA-COMP:10272"/>
        <dbReference type="ChEBI" id="CHEBI:15378"/>
        <dbReference type="ChEBI" id="CHEBI:30011"/>
        <dbReference type="ChEBI" id="CHEBI:57856"/>
        <dbReference type="ChEBI" id="CHEBI:59789"/>
        <dbReference type="ChEBI" id="CHEBI:61891"/>
        <dbReference type="EC" id="2.1.1.297"/>
    </reaction>
</comment>
<dbReference type="PROSITE" id="PS00092">
    <property type="entry name" value="N6_MTASE"/>
    <property type="match status" value="1"/>
</dbReference>
<dbReference type="Gene3D" id="1.10.8.10">
    <property type="entry name" value="DNA helicase RuvA subunit, C-terminal domain"/>
    <property type="match status" value="1"/>
</dbReference>
<dbReference type="InterPro" id="IPR002052">
    <property type="entry name" value="DNA_methylase_N6_adenine_CS"/>
</dbReference>
<feature type="domain" description="Methyltransferase small" evidence="6">
    <location>
        <begin position="150"/>
        <end position="228"/>
    </location>
</feature>
<evidence type="ECO:0000256" key="1">
    <source>
        <dbReference type="ARBA" id="ARBA00022603"/>
    </source>
</evidence>
<dbReference type="GO" id="GO:0003676">
    <property type="term" value="F:nucleic acid binding"/>
    <property type="evidence" value="ECO:0007669"/>
    <property type="project" value="InterPro"/>
</dbReference>
<keyword evidence="1 5" id="KW-0489">Methyltransferase</keyword>
<comment type="similarity">
    <text evidence="5">Belongs to the protein N5-glutamine methyltransferase family. PrmC subfamily.</text>
</comment>
<proteinExistence type="inferred from homology"/>
<dbReference type="EC" id="2.1.1.297" evidence="5"/>
<dbReference type="InterPro" id="IPR040758">
    <property type="entry name" value="PrmC_N"/>
</dbReference>
<feature type="binding site" evidence="5">
    <location>
        <position position="205"/>
    </location>
    <ligand>
        <name>S-adenosyl-L-methionine</name>
        <dbReference type="ChEBI" id="CHEBI:59789"/>
    </ligand>
</feature>
<dbReference type="InterPro" id="IPR007848">
    <property type="entry name" value="Small_mtfrase_dom"/>
</dbReference>
<dbReference type="Gene3D" id="3.40.50.150">
    <property type="entry name" value="Vaccinia Virus protein VP39"/>
    <property type="match status" value="1"/>
</dbReference>
<sequence>MTSIAQALLEAQSRGLDRLDAQLLLLHALGRATHDRAWLLVHDTDALPPAVEATLDASVQRRSSGEPLAYITGHREFFGLDLRVDARVLVPRPDTETLVEWALEVLDEVSVQSKPMLPDARDTAEPALPGRWYRPLEGEAPQALRGCFISVIDLGTGSGAVALALKHARPALQVSATDASSDALQVAQANAQRLGLAIEFMQGSWLTPVHGRYHAIVSNPPYIAAQDRHLIDLTHEPLQALASGHDGLDDIRLIIAQARAHLRPAGWLLLEHGYDQAGAVRQLLSGAGFEEVQSRLDLSGIERCSGGRAPRA</sequence>
<dbReference type="SUPFAM" id="SSF53335">
    <property type="entry name" value="S-adenosyl-L-methionine-dependent methyltransferases"/>
    <property type="match status" value="1"/>
</dbReference>
<dbReference type="PANTHER" id="PTHR18895:SF74">
    <property type="entry name" value="MTRF1L RELEASE FACTOR GLUTAMINE METHYLTRANSFERASE"/>
    <property type="match status" value="1"/>
</dbReference>
<dbReference type="HAMAP" id="MF_02126">
    <property type="entry name" value="RF_methyltr_PrmC"/>
    <property type="match status" value="1"/>
</dbReference>
<evidence type="ECO:0000259" key="7">
    <source>
        <dbReference type="Pfam" id="PF17827"/>
    </source>
</evidence>
<keyword evidence="3 5" id="KW-0949">S-adenosyl-L-methionine</keyword>
<dbReference type="KEGG" id="rhf:EUB48_04630"/>
<evidence type="ECO:0000256" key="4">
    <source>
        <dbReference type="ARBA" id="ARBA00048391"/>
    </source>
</evidence>
<feature type="binding site" evidence="5">
    <location>
        <begin position="219"/>
        <end position="222"/>
    </location>
    <ligand>
        <name>substrate</name>
    </ligand>
</feature>
<dbReference type="GO" id="GO:0032259">
    <property type="term" value="P:methylation"/>
    <property type="evidence" value="ECO:0007669"/>
    <property type="project" value="UniProtKB-KW"/>
</dbReference>
<dbReference type="OrthoDB" id="9800643at2"/>
<dbReference type="Proteomes" id="UP000316798">
    <property type="component" value="Chromosome"/>
</dbReference>
<evidence type="ECO:0000256" key="5">
    <source>
        <dbReference type="HAMAP-Rule" id="MF_02126"/>
    </source>
</evidence>
<evidence type="ECO:0000256" key="3">
    <source>
        <dbReference type="ARBA" id="ARBA00022691"/>
    </source>
</evidence>
<evidence type="ECO:0000256" key="2">
    <source>
        <dbReference type="ARBA" id="ARBA00022679"/>
    </source>
</evidence>
<evidence type="ECO:0000259" key="6">
    <source>
        <dbReference type="Pfam" id="PF05175"/>
    </source>
</evidence>
<protein>
    <recommendedName>
        <fullName evidence="5">Release factor glutamine methyltransferase</fullName>
        <shortName evidence="5">RF MTase</shortName>
        <ecNumber evidence="5">2.1.1.297</ecNumber>
    </recommendedName>
    <alternativeName>
        <fullName evidence="5">N5-glutamine methyltransferase PrmC</fullName>
    </alternativeName>
    <alternativeName>
        <fullName evidence="5">Protein-(glutamine-N5) MTase PrmC</fullName>
    </alternativeName>
    <alternativeName>
        <fullName evidence="5">Protein-glutamine N-methyltransferase PrmC</fullName>
    </alternativeName>
</protein>
<name>A0A515D8B9_9BURK</name>
<evidence type="ECO:0000313" key="9">
    <source>
        <dbReference type="Proteomes" id="UP000316798"/>
    </source>
</evidence>
<dbReference type="GO" id="GO:0102559">
    <property type="term" value="F:peptide chain release factor N(5)-glutamine methyltransferase activity"/>
    <property type="evidence" value="ECO:0007669"/>
    <property type="project" value="UniProtKB-EC"/>
</dbReference>